<reference evidence="1" key="1">
    <citation type="submission" date="2022-04" db="EMBL/GenBank/DDBJ databases">
        <title>Chromosome-scale genome assembly of Holotrichia oblita Faldermann.</title>
        <authorList>
            <person name="Rongchong L."/>
        </authorList>
    </citation>
    <scope>NUCLEOTIDE SEQUENCE</scope>
    <source>
        <strain evidence="1">81SQS9</strain>
    </source>
</reference>
<evidence type="ECO:0000313" key="1">
    <source>
        <dbReference type="EMBL" id="KAI4455986.1"/>
    </source>
</evidence>
<name>A0ACB9SRE7_HOLOL</name>
<keyword evidence="2" id="KW-1185">Reference proteome</keyword>
<organism evidence="1 2">
    <name type="scientific">Holotrichia oblita</name>
    <name type="common">Chafer beetle</name>
    <dbReference type="NCBI Taxonomy" id="644536"/>
    <lineage>
        <taxon>Eukaryota</taxon>
        <taxon>Metazoa</taxon>
        <taxon>Ecdysozoa</taxon>
        <taxon>Arthropoda</taxon>
        <taxon>Hexapoda</taxon>
        <taxon>Insecta</taxon>
        <taxon>Pterygota</taxon>
        <taxon>Neoptera</taxon>
        <taxon>Endopterygota</taxon>
        <taxon>Coleoptera</taxon>
        <taxon>Polyphaga</taxon>
        <taxon>Scarabaeiformia</taxon>
        <taxon>Scarabaeidae</taxon>
        <taxon>Melolonthinae</taxon>
        <taxon>Holotrichia</taxon>
    </lineage>
</organism>
<sequence length="146" mass="16290">MRFSAYPINYVNKLTLCLFIDRYMPYQQPHVKMFPVAGVHMLSHETSCGQSRCKVRLTGLTRDHSGGAYRCEVSSDAPAFRLASETHNVTVAALPKVNPVIIGLQDSYQLGDTLAVECRSSAGDPIPELNWYINDVKVTKKTQNNN</sequence>
<proteinExistence type="predicted"/>
<dbReference type="Proteomes" id="UP001056778">
    <property type="component" value="Chromosome 8"/>
</dbReference>
<comment type="caution">
    <text evidence="1">The sequence shown here is derived from an EMBL/GenBank/DDBJ whole genome shotgun (WGS) entry which is preliminary data.</text>
</comment>
<accession>A0ACB9SRE7</accession>
<dbReference type="EMBL" id="CM043022">
    <property type="protein sequence ID" value="KAI4455986.1"/>
    <property type="molecule type" value="Genomic_DNA"/>
</dbReference>
<protein>
    <submittedName>
        <fullName evidence="1">Beat protein</fullName>
    </submittedName>
</protein>
<gene>
    <name evidence="1" type="ORF">MML48_8g00003868</name>
</gene>
<evidence type="ECO:0000313" key="2">
    <source>
        <dbReference type="Proteomes" id="UP001056778"/>
    </source>
</evidence>